<evidence type="ECO:0000256" key="9">
    <source>
        <dbReference type="ARBA" id="ARBA00038388"/>
    </source>
</evidence>
<dbReference type="PROSITE" id="PS50893">
    <property type="entry name" value="ABC_TRANSPORTER_2"/>
    <property type="match status" value="1"/>
</dbReference>
<dbReference type="GO" id="GO:0005886">
    <property type="term" value="C:plasma membrane"/>
    <property type="evidence" value="ECO:0007669"/>
    <property type="project" value="UniProtKB-SubCell"/>
</dbReference>
<dbReference type="InterPro" id="IPR017911">
    <property type="entry name" value="MacB-like_ATP-bd"/>
</dbReference>
<dbReference type="InterPro" id="IPR003439">
    <property type="entry name" value="ABC_transporter-like_ATP-bd"/>
</dbReference>
<dbReference type="Proteomes" id="UP000633365">
    <property type="component" value="Unassembled WGS sequence"/>
</dbReference>
<feature type="transmembrane region" description="Helical" evidence="10">
    <location>
        <begin position="1099"/>
        <end position="1125"/>
    </location>
</feature>
<name>A0A934TYC6_9FIRM</name>
<dbReference type="GO" id="GO:0098796">
    <property type="term" value="C:membrane protein complex"/>
    <property type="evidence" value="ECO:0007669"/>
    <property type="project" value="UniProtKB-ARBA"/>
</dbReference>
<dbReference type="FunFam" id="3.40.50.300:FF:000032">
    <property type="entry name" value="Export ABC transporter ATP-binding protein"/>
    <property type="match status" value="1"/>
</dbReference>
<evidence type="ECO:0000313" key="12">
    <source>
        <dbReference type="EMBL" id="MBK6087572.1"/>
    </source>
</evidence>
<sequence>MLQIEGIRKVYKTGNLVQEALKGVSLSLRDNEFVAILGQSGSGKTTLLNIIGGLDRYDDGNLIINGVSTKRYTDRDWDSYRNHTVGFVFQSYNLIPHQTVLKNVELALTISGISANERARRATEALKEVGLEEHIHKKPSQLSGGQMQRVAIARALVNDPDILLADEPTGALDSDTSIQVMDLLKKVAEDRLVVMVTHNPELAEQYATRIVTLKDGEITSDSDPFNPEGSDAVHKNLGKSSMSLLTSLQLSFNNLWTKKARTILVAFAGSIGIIGIAMILAMSNGANEYIRSVEEDSLQDYPLQITDTSFNLTSMYADSMAASGSSSASTEDQKSVEEWRTITNMFSGMNKNDLKSLKAYFESDECDIDEHVQSIEYDYNIVPRIYRQTEDDYRQVNPDTSFSALGFSGTDGSSNGLLSTFTSTDSFFPMSADEELFQSGFDLKAGKWPESYNECVLALSSNGRVSDMSLYAMGLKDPEELEDMINKFSEGKAVDNISEPGHYEYDDFIGIEFRMVSVTDFYTYDKSYEVWTDHSSDKSYVKKTVDEKGEPLKIVGVIQPNGNNSSPRINIGIGYPASLTQHIIDLAKDSQIVKDQIENPDIDVFTGKSFDDKSNNKNMDFSSLFSVDSDAITDAFNLGDSGFDLSSMDLSGLDFSDMDLSGMDMSSAVSADDFSSLMPELSASEIEDLLGNINFSMTSDTMKTLFTKLLSGYESYSASDSRADISKLPSSLRQFLTSDDGKEVLKSIINDYLNKHSDDAIKEEDISAIAENLIAGYPLWLTKHNYELDDYTHIAEYMQSDDAKQILTDGAEGLRKKVESLSPTDEELNSMASQLVSGYESYADSHDLPSASYLLTSFTKYLATDEATSLIKDAVADAIDTSALESSVSKYSDIVTAQLSGVMTKIISAMTGQITSALQSSMASLTSGISDNLLSAFDFNTDTLADLFKTEMTAEELKDLMVSLLSTTQSSYDGNLRKLGYADLDNPSTITIYPKDFDSKQHIKDLISDYNDRMKAAGDDDKVIEYTDIVDALMSSITMIINAISYILIAFVAVSLVVSSIMIGVITYISVLERKKEIGILRAIGASKRNISQVFNAETFIIGALAGVIGVGITALIIIPANAILHSLTNQQNINAILPPAAAGILILLSIVLTLIGGIIPSRKAAKSDPVTALRSE</sequence>
<feature type="domain" description="ABC transporter" evidence="11">
    <location>
        <begin position="2"/>
        <end position="240"/>
    </location>
</feature>
<dbReference type="InterPro" id="IPR027417">
    <property type="entry name" value="P-loop_NTPase"/>
</dbReference>
<protein>
    <submittedName>
        <fullName evidence="12">ABC transporter ATP-binding protein/permease</fullName>
    </submittedName>
</protein>
<evidence type="ECO:0000313" key="13">
    <source>
        <dbReference type="Proteomes" id="UP000633365"/>
    </source>
</evidence>
<evidence type="ECO:0000256" key="8">
    <source>
        <dbReference type="ARBA" id="ARBA00023136"/>
    </source>
</evidence>
<dbReference type="Gene3D" id="3.40.50.300">
    <property type="entry name" value="P-loop containing nucleotide triphosphate hydrolases"/>
    <property type="match status" value="1"/>
</dbReference>
<accession>A0A934TYC6</accession>
<comment type="caution">
    <text evidence="12">The sequence shown here is derived from an EMBL/GenBank/DDBJ whole genome shotgun (WGS) entry which is preliminary data.</text>
</comment>
<dbReference type="CDD" id="cd03255">
    <property type="entry name" value="ABC_MJ0796_LolCDE_FtsE"/>
    <property type="match status" value="1"/>
</dbReference>
<dbReference type="PANTHER" id="PTHR42798">
    <property type="entry name" value="LIPOPROTEIN-RELEASING SYSTEM ATP-BINDING PROTEIN LOLD"/>
    <property type="match status" value="1"/>
</dbReference>
<evidence type="ECO:0000256" key="6">
    <source>
        <dbReference type="ARBA" id="ARBA00022840"/>
    </source>
</evidence>
<proteinExistence type="inferred from homology"/>
<keyword evidence="5" id="KW-0547">Nucleotide-binding</keyword>
<evidence type="ECO:0000256" key="5">
    <source>
        <dbReference type="ARBA" id="ARBA00022741"/>
    </source>
</evidence>
<evidence type="ECO:0000256" key="7">
    <source>
        <dbReference type="ARBA" id="ARBA00022989"/>
    </source>
</evidence>
<feature type="transmembrane region" description="Helical" evidence="10">
    <location>
        <begin position="1137"/>
        <end position="1160"/>
    </location>
</feature>
<dbReference type="GO" id="GO:0016887">
    <property type="term" value="F:ATP hydrolysis activity"/>
    <property type="evidence" value="ECO:0007669"/>
    <property type="project" value="InterPro"/>
</dbReference>
<keyword evidence="8 10" id="KW-0472">Membrane</keyword>
<keyword evidence="3" id="KW-1003">Cell membrane</keyword>
<dbReference type="InterPro" id="IPR017871">
    <property type="entry name" value="ABC_transporter-like_CS"/>
</dbReference>
<keyword evidence="6 12" id="KW-0067">ATP-binding</keyword>
<dbReference type="PANTHER" id="PTHR42798:SF6">
    <property type="entry name" value="CELL DIVISION ATP-BINDING PROTEIN FTSE"/>
    <property type="match status" value="1"/>
</dbReference>
<reference evidence="12" key="1">
    <citation type="submission" date="2021-01" db="EMBL/GenBank/DDBJ databases">
        <title>Genome public.</title>
        <authorList>
            <person name="Liu C."/>
            <person name="Sun Q."/>
        </authorList>
    </citation>
    <scope>NUCLEOTIDE SEQUENCE</scope>
    <source>
        <strain evidence="12">M6</strain>
    </source>
</reference>
<dbReference type="InterPro" id="IPR003838">
    <property type="entry name" value="ABC3_permease_C"/>
</dbReference>
<evidence type="ECO:0000256" key="4">
    <source>
        <dbReference type="ARBA" id="ARBA00022692"/>
    </source>
</evidence>
<dbReference type="PROSITE" id="PS00211">
    <property type="entry name" value="ABC_TRANSPORTER_1"/>
    <property type="match status" value="1"/>
</dbReference>
<dbReference type="SMART" id="SM00382">
    <property type="entry name" value="AAA"/>
    <property type="match status" value="1"/>
</dbReference>
<keyword evidence="13" id="KW-1185">Reference proteome</keyword>
<dbReference type="Pfam" id="PF02687">
    <property type="entry name" value="FtsX"/>
    <property type="match status" value="1"/>
</dbReference>
<keyword evidence="2" id="KW-0813">Transport</keyword>
<dbReference type="AlphaFoldDB" id="A0A934TYC6"/>
<dbReference type="Pfam" id="PF00005">
    <property type="entry name" value="ABC_tran"/>
    <property type="match status" value="1"/>
</dbReference>
<evidence type="ECO:0000256" key="2">
    <source>
        <dbReference type="ARBA" id="ARBA00022448"/>
    </source>
</evidence>
<keyword evidence="4 10" id="KW-0812">Transmembrane</keyword>
<evidence type="ECO:0000256" key="1">
    <source>
        <dbReference type="ARBA" id="ARBA00004429"/>
    </source>
</evidence>
<feature type="transmembrane region" description="Helical" evidence="10">
    <location>
        <begin position="1043"/>
        <end position="1072"/>
    </location>
</feature>
<dbReference type="GO" id="GO:0022857">
    <property type="term" value="F:transmembrane transporter activity"/>
    <property type="evidence" value="ECO:0007669"/>
    <property type="project" value="UniProtKB-ARBA"/>
</dbReference>
<evidence type="ECO:0000259" key="11">
    <source>
        <dbReference type="PROSITE" id="PS50893"/>
    </source>
</evidence>
<organism evidence="12 13">
    <name type="scientific">Ruminococcus difficilis</name>
    <dbReference type="NCBI Taxonomy" id="2763069"/>
    <lineage>
        <taxon>Bacteria</taxon>
        <taxon>Bacillati</taxon>
        <taxon>Bacillota</taxon>
        <taxon>Clostridia</taxon>
        <taxon>Eubacteriales</taxon>
        <taxon>Oscillospiraceae</taxon>
        <taxon>Ruminococcus</taxon>
    </lineage>
</organism>
<keyword evidence="7 10" id="KW-1133">Transmembrane helix</keyword>
<dbReference type="InterPro" id="IPR003593">
    <property type="entry name" value="AAA+_ATPase"/>
</dbReference>
<dbReference type="GO" id="GO:0005524">
    <property type="term" value="F:ATP binding"/>
    <property type="evidence" value="ECO:0007669"/>
    <property type="project" value="UniProtKB-KW"/>
</dbReference>
<feature type="transmembrane region" description="Helical" evidence="10">
    <location>
        <begin position="263"/>
        <end position="282"/>
    </location>
</feature>
<dbReference type="EMBL" id="JAEQMG010000040">
    <property type="protein sequence ID" value="MBK6087572.1"/>
    <property type="molecule type" value="Genomic_DNA"/>
</dbReference>
<evidence type="ECO:0000256" key="10">
    <source>
        <dbReference type="SAM" id="Phobius"/>
    </source>
</evidence>
<dbReference type="SUPFAM" id="SSF52540">
    <property type="entry name" value="P-loop containing nucleoside triphosphate hydrolases"/>
    <property type="match status" value="1"/>
</dbReference>
<dbReference type="RefSeq" id="WP_201426878.1">
    <property type="nucleotide sequence ID" value="NZ_JAEQMG010000040.1"/>
</dbReference>
<gene>
    <name evidence="12" type="ORF">JKK62_02725</name>
</gene>
<evidence type="ECO:0000256" key="3">
    <source>
        <dbReference type="ARBA" id="ARBA00022475"/>
    </source>
</evidence>
<comment type="similarity">
    <text evidence="9">Belongs to the ABC transporter superfamily. Macrolide exporter (TC 3.A.1.122) family.</text>
</comment>
<comment type="subcellular location">
    <subcellularLocation>
        <location evidence="1">Cell inner membrane</location>
        <topology evidence="1">Multi-pass membrane protein</topology>
    </subcellularLocation>
</comment>